<sequence>MTRKEKCVVLWSIHDHIATLSPEAGSNAKQGSKVVSDEKATTSPSIGPRGVYQGHVDTIEDEQFCHQGVLILMHMLHLLGQQRLTQNLFHLVRGKRFEAVTKNLKVTRVCSTLVKEMKIIQSTNTKVLIAQSERSPVLLLMRGGMGAGKSTVLKDILKE</sequence>
<evidence type="ECO:0000313" key="3">
    <source>
        <dbReference type="Proteomes" id="UP001359559"/>
    </source>
</evidence>
<evidence type="ECO:0000313" key="2">
    <source>
        <dbReference type="EMBL" id="KAK7293271.1"/>
    </source>
</evidence>
<dbReference type="PANTHER" id="PTHR31153:SF1">
    <property type="entry name" value="CALMODULIN CALCIUM-DEPENDENT NAD KINASE"/>
    <property type="match status" value="1"/>
</dbReference>
<name>A0AAN9PCM2_CLITE</name>
<reference evidence="2 3" key="1">
    <citation type="submission" date="2024-01" db="EMBL/GenBank/DDBJ databases">
        <title>The genomes of 5 underutilized Papilionoideae crops provide insights into root nodulation and disease resistance.</title>
        <authorList>
            <person name="Yuan L."/>
        </authorList>
    </citation>
    <scope>NUCLEOTIDE SEQUENCE [LARGE SCALE GENOMIC DNA]</scope>
    <source>
        <strain evidence="2">LY-2023</strain>
        <tissue evidence="2">Leaf</tissue>
    </source>
</reference>
<dbReference type="PANTHER" id="PTHR31153">
    <property type="entry name" value="CALMODULIN CALCIUM-DEPENDENT NAD KINASE"/>
    <property type="match status" value="1"/>
</dbReference>
<gene>
    <name evidence="2" type="ORF">RJT34_16134</name>
</gene>
<proteinExistence type="predicted"/>
<dbReference type="Proteomes" id="UP001359559">
    <property type="component" value="Unassembled WGS sequence"/>
</dbReference>
<dbReference type="EMBL" id="JAYKXN010000004">
    <property type="protein sequence ID" value="KAK7293271.1"/>
    <property type="molecule type" value="Genomic_DNA"/>
</dbReference>
<protein>
    <submittedName>
        <fullName evidence="2">Uncharacterized protein</fullName>
    </submittedName>
</protein>
<accession>A0AAN9PCM2</accession>
<keyword evidence="3" id="KW-1185">Reference proteome</keyword>
<evidence type="ECO:0000256" key="1">
    <source>
        <dbReference type="SAM" id="MobiDB-lite"/>
    </source>
</evidence>
<dbReference type="InterPro" id="IPR044802">
    <property type="entry name" value="NADKc-like"/>
</dbReference>
<organism evidence="2 3">
    <name type="scientific">Clitoria ternatea</name>
    <name type="common">Butterfly pea</name>
    <dbReference type="NCBI Taxonomy" id="43366"/>
    <lineage>
        <taxon>Eukaryota</taxon>
        <taxon>Viridiplantae</taxon>
        <taxon>Streptophyta</taxon>
        <taxon>Embryophyta</taxon>
        <taxon>Tracheophyta</taxon>
        <taxon>Spermatophyta</taxon>
        <taxon>Magnoliopsida</taxon>
        <taxon>eudicotyledons</taxon>
        <taxon>Gunneridae</taxon>
        <taxon>Pentapetalae</taxon>
        <taxon>rosids</taxon>
        <taxon>fabids</taxon>
        <taxon>Fabales</taxon>
        <taxon>Fabaceae</taxon>
        <taxon>Papilionoideae</taxon>
        <taxon>50 kb inversion clade</taxon>
        <taxon>NPAAA clade</taxon>
        <taxon>indigoferoid/millettioid clade</taxon>
        <taxon>Phaseoleae</taxon>
        <taxon>Clitoria</taxon>
    </lineage>
</organism>
<feature type="region of interest" description="Disordered" evidence="1">
    <location>
        <begin position="22"/>
        <end position="47"/>
    </location>
</feature>
<dbReference type="AlphaFoldDB" id="A0AAN9PCM2"/>
<comment type="caution">
    <text evidence="2">The sequence shown here is derived from an EMBL/GenBank/DDBJ whole genome shotgun (WGS) entry which is preliminary data.</text>
</comment>